<keyword evidence="2" id="KW-1133">Transmembrane helix</keyword>
<proteinExistence type="predicted"/>
<protein>
    <submittedName>
        <fullName evidence="3">Uncharacterized protein</fullName>
    </submittedName>
</protein>
<dbReference type="AlphaFoldDB" id="A0A5C5GD36"/>
<dbReference type="Proteomes" id="UP000314011">
    <property type="component" value="Unassembled WGS sequence"/>
</dbReference>
<evidence type="ECO:0000313" key="3">
    <source>
        <dbReference type="EMBL" id="TNY32588.1"/>
    </source>
</evidence>
<accession>A0A5C5GD36</accession>
<reference evidence="3 4" key="1">
    <citation type="submission" date="2019-06" db="EMBL/GenBank/DDBJ databases">
        <title>Genome of new Rhodobacteraceae sp. SM1903.</title>
        <authorList>
            <person name="Ren X."/>
        </authorList>
    </citation>
    <scope>NUCLEOTIDE SEQUENCE [LARGE SCALE GENOMIC DNA]</scope>
    <source>
        <strain evidence="3 4">SM1903</strain>
    </source>
</reference>
<evidence type="ECO:0000256" key="1">
    <source>
        <dbReference type="SAM" id="MobiDB-lite"/>
    </source>
</evidence>
<comment type="caution">
    <text evidence="3">The sequence shown here is derived from an EMBL/GenBank/DDBJ whole genome shotgun (WGS) entry which is preliminary data.</text>
</comment>
<dbReference type="RefSeq" id="WP_140193268.1">
    <property type="nucleotide sequence ID" value="NZ_CP065915.1"/>
</dbReference>
<feature type="region of interest" description="Disordered" evidence="1">
    <location>
        <begin position="1"/>
        <end position="73"/>
    </location>
</feature>
<sequence length="101" mass="11427">MREYHPLDVRYRPKARPGGDQRIRIGNPRALPGSRSRETAAVSPKQSPWGRPETGPRPAPIPQPAPTTARRSSRERAIRVLRFLWRLVIVVTVVYVALQLA</sequence>
<organism evidence="3 4">
    <name type="scientific">Pelagovum pacificum</name>
    <dbReference type="NCBI Taxonomy" id="2588711"/>
    <lineage>
        <taxon>Bacteria</taxon>
        <taxon>Pseudomonadati</taxon>
        <taxon>Pseudomonadota</taxon>
        <taxon>Alphaproteobacteria</taxon>
        <taxon>Rhodobacterales</taxon>
        <taxon>Paracoccaceae</taxon>
        <taxon>Pelagovum</taxon>
    </lineage>
</organism>
<feature type="compositionally biased region" description="Basic and acidic residues" evidence="1">
    <location>
        <begin position="1"/>
        <end position="23"/>
    </location>
</feature>
<feature type="compositionally biased region" description="Pro residues" evidence="1">
    <location>
        <begin position="55"/>
        <end position="65"/>
    </location>
</feature>
<evidence type="ECO:0000313" key="4">
    <source>
        <dbReference type="Proteomes" id="UP000314011"/>
    </source>
</evidence>
<feature type="transmembrane region" description="Helical" evidence="2">
    <location>
        <begin position="80"/>
        <end position="98"/>
    </location>
</feature>
<keyword evidence="4" id="KW-1185">Reference proteome</keyword>
<name>A0A5C5GD36_9RHOB</name>
<keyword evidence="2" id="KW-0812">Transmembrane</keyword>
<dbReference type="EMBL" id="VFFF01000001">
    <property type="protein sequence ID" value="TNY32588.1"/>
    <property type="molecule type" value="Genomic_DNA"/>
</dbReference>
<gene>
    <name evidence="3" type="ORF">FHY64_04710</name>
</gene>
<evidence type="ECO:0000256" key="2">
    <source>
        <dbReference type="SAM" id="Phobius"/>
    </source>
</evidence>
<keyword evidence="2" id="KW-0472">Membrane</keyword>